<dbReference type="Proteomes" id="UP000070498">
    <property type="component" value="Unassembled WGS sequence"/>
</dbReference>
<name>A0A135P126_9HYPH</name>
<proteinExistence type="predicted"/>
<dbReference type="Pfam" id="PF14040">
    <property type="entry name" value="DNase_NucA_NucB"/>
    <property type="match status" value="1"/>
</dbReference>
<evidence type="ECO:0000259" key="1">
    <source>
        <dbReference type="Pfam" id="PF14040"/>
    </source>
</evidence>
<evidence type="ECO:0000313" key="2">
    <source>
        <dbReference type="EMBL" id="KXG85089.1"/>
    </source>
</evidence>
<feature type="domain" description="Deoxyribonuclease NucA/NucB" evidence="1">
    <location>
        <begin position="105"/>
        <end position="178"/>
    </location>
</feature>
<sequence length="187" mass="19468">MALPLAIPVAIGLGRLAMLGYRAYQGYRTVRTAQAVTATAEAALAAERARKAAQLAQAAAMAQQLAQTKAREEPCDDCPCHGIVIISRGKYPESAQHIVDAQASGKPATLTIDRPNAAMRRAAATGAFPRETGKQPDEYPPAMFLEGGAGASVRNVTAGDNMGAGASMGNQLRKYRDGCKATITVGP</sequence>
<evidence type="ECO:0000313" key="3">
    <source>
        <dbReference type="Proteomes" id="UP000070498"/>
    </source>
</evidence>
<reference evidence="2 3" key="1">
    <citation type="submission" date="2015-11" db="EMBL/GenBank/DDBJ databases">
        <title>Draft genome sequence of Agrobacterium sp. R89-1.</title>
        <authorList>
            <person name="Zahradnik J."/>
            <person name="Kyslikova E."/>
            <person name="Palyzova A."/>
            <person name="Kyslik P."/>
        </authorList>
    </citation>
    <scope>NUCLEOTIDE SEQUENCE [LARGE SCALE GENOMIC DNA]</scope>
    <source>
        <strain evidence="2 3">R89-1</strain>
    </source>
</reference>
<dbReference type="STRING" id="2052828.ATO67_10760"/>
<dbReference type="RefSeq" id="WP_067648236.1">
    <property type="nucleotide sequence ID" value="NZ_KQ961027.1"/>
</dbReference>
<accession>A0A135P126</accession>
<gene>
    <name evidence="2" type="ORF">ATO67_10760</name>
</gene>
<dbReference type="AlphaFoldDB" id="A0A135P126"/>
<keyword evidence="3" id="KW-1185">Reference proteome</keyword>
<dbReference type="EMBL" id="LNUW01000035">
    <property type="protein sequence ID" value="KXG85089.1"/>
    <property type="molecule type" value="Genomic_DNA"/>
</dbReference>
<comment type="caution">
    <text evidence="2">The sequence shown here is derived from an EMBL/GenBank/DDBJ whole genome shotgun (WGS) entry which is preliminary data.</text>
</comment>
<organism evidence="2 3">
    <name type="scientific">Agrobacterium bohemicum</name>
    <dbReference type="NCBI Taxonomy" id="2052828"/>
    <lineage>
        <taxon>Bacteria</taxon>
        <taxon>Pseudomonadati</taxon>
        <taxon>Pseudomonadota</taxon>
        <taxon>Alphaproteobacteria</taxon>
        <taxon>Hyphomicrobiales</taxon>
        <taxon>Rhizobiaceae</taxon>
        <taxon>Rhizobium/Agrobacterium group</taxon>
        <taxon>Agrobacterium</taxon>
    </lineage>
</organism>
<dbReference type="InterPro" id="IPR029476">
    <property type="entry name" value="DNase_NucA_NucB"/>
</dbReference>
<protein>
    <recommendedName>
        <fullName evidence="1">Deoxyribonuclease NucA/NucB domain-containing protein</fullName>
    </recommendedName>
</protein>